<dbReference type="SUPFAM" id="SSF54076">
    <property type="entry name" value="RNase A-like"/>
    <property type="match status" value="1"/>
</dbReference>
<dbReference type="InterPro" id="IPR023411">
    <property type="entry name" value="RNaseA_AS"/>
</dbReference>
<dbReference type="GO" id="GO:0001525">
    <property type="term" value="P:angiogenesis"/>
    <property type="evidence" value="ECO:0007669"/>
    <property type="project" value="TreeGrafter"/>
</dbReference>
<organism evidence="10 11">
    <name type="scientific">Kryptolebias marmoratus</name>
    <name type="common">Mangrove killifish</name>
    <name type="synonym">Rivulus marmoratus</name>
    <dbReference type="NCBI Taxonomy" id="37003"/>
    <lineage>
        <taxon>Eukaryota</taxon>
        <taxon>Metazoa</taxon>
        <taxon>Chordata</taxon>
        <taxon>Craniata</taxon>
        <taxon>Vertebrata</taxon>
        <taxon>Euteleostomi</taxon>
        <taxon>Actinopterygii</taxon>
        <taxon>Neopterygii</taxon>
        <taxon>Teleostei</taxon>
        <taxon>Neoteleostei</taxon>
        <taxon>Acanthomorphata</taxon>
        <taxon>Ovalentaria</taxon>
        <taxon>Atherinomorphae</taxon>
        <taxon>Cyprinodontiformes</taxon>
        <taxon>Rivulidae</taxon>
        <taxon>Kryptolebias</taxon>
    </lineage>
</organism>
<keyword evidence="7" id="KW-1015">Disulfide bond</keyword>
<dbReference type="GO" id="GO:0005576">
    <property type="term" value="C:extracellular region"/>
    <property type="evidence" value="ECO:0007669"/>
    <property type="project" value="UniProtKB-SubCell"/>
</dbReference>
<dbReference type="GO" id="GO:0004519">
    <property type="term" value="F:endonuclease activity"/>
    <property type="evidence" value="ECO:0007669"/>
    <property type="project" value="UniProtKB-KW"/>
</dbReference>
<dbReference type="GeneTree" id="ENSGT01150000287131"/>
<dbReference type="AlphaFoldDB" id="A0A3Q3EQT8"/>
<keyword evidence="4 8" id="KW-0540">Nuclease</keyword>
<feature type="domain" description="Ribonuclease A-domain" evidence="9">
    <location>
        <begin position="1"/>
        <end position="119"/>
    </location>
</feature>
<dbReference type="SMART" id="SM00092">
    <property type="entry name" value="RNAse_Pc"/>
    <property type="match status" value="1"/>
</dbReference>
<evidence type="ECO:0000259" key="9">
    <source>
        <dbReference type="SMART" id="SM00092"/>
    </source>
</evidence>
<evidence type="ECO:0000256" key="1">
    <source>
        <dbReference type="ARBA" id="ARBA00004613"/>
    </source>
</evidence>
<protein>
    <recommendedName>
        <fullName evidence="9">Ribonuclease A-domain domain-containing protein</fullName>
    </recommendedName>
</protein>
<comment type="similarity">
    <text evidence="2 8">Belongs to the pancreatic ribonuclease family.</text>
</comment>
<keyword evidence="3" id="KW-0964">Secreted</keyword>
<dbReference type="GO" id="GO:0004540">
    <property type="term" value="F:RNA nuclease activity"/>
    <property type="evidence" value="ECO:0007669"/>
    <property type="project" value="TreeGrafter"/>
</dbReference>
<evidence type="ECO:0000256" key="6">
    <source>
        <dbReference type="ARBA" id="ARBA00022801"/>
    </source>
</evidence>
<keyword evidence="5 8" id="KW-0255">Endonuclease</keyword>
<evidence type="ECO:0000313" key="10">
    <source>
        <dbReference type="Ensembl" id="ENSKMAP00000004157.1"/>
    </source>
</evidence>
<keyword evidence="6 8" id="KW-0378">Hydrolase</keyword>
<evidence type="ECO:0000256" key="3">
    <source>
        <dbReference type="ARBA" id="ARBA00022525"/>
    </source>
</evidence>
<comment type="subcellular location">
    <subcellularLocation>
        <location evidence="1">Secreted</location>
    </subcellularLocation>
</comment>
<dbReference type="Ensembl" id="ENSKMAT00000004239.1">
    <property type="protein sequence ID" value="ENSKMAP00000004157.1"/>
    <property type="gene ID" value="ENSKMAG00000003167.1"/>
</dbReference>
<evidence type="ECO:0000256" key="2">
    <source>
        <dbReference type="ARBA" id="ARBA00005600"/>
    </source>
</evidence>
<dbReference type="PANTHER" id="PTHR11437:SF10">
    <property type="entry name" value="ANGIOGENIN-RELATED"/>
    <property type="match status" value="1"/>
</dbReference>
<reference evidence="10" key="2">
    <citation type="submission" date="2025-09" db="UniProtKB">
        <authorList>
            <consortium name="Ensembl"/>
        </authorList>
    </citation>
    <scope>IDENTIFICATION</scope>
</reference>
<accession>A0A3Q3EQT8</accession>
<dbReference type="InterPro" id="IPR001427">
    <property type="entry name" value="RNaseA"/>
</dbReference>
<dbReference type="GO" id="GO:0016787">
    <property type="term" value="F:hydrolase activity"/>
    <property type="evidence" value="ECO:0007669"/>
    <property type="project" value="UniProtKB-KW"/>
</dbReference>
<dbReference type="GO" id="GO:0003676">
    <property type="term" value="F:nucleic acid binding"/>
    <property type="evidence" value="ECO:0007669"/>
    <property type="project" value="InterPro"/>
</dbReference>
<name>A0A3Q3EQT8_KRYMA</name>
<dbReference type="InterPro" id="IPR023412">
    <property type="entry name" value="RNaseA_domain"/>
</dbReference>
<keyword evidence="11" id="KW-1185">Reference proteome</keyword>
<dbReference type="OMA" id="KSICQGQ"/>
<dbReference type="GO" id="GO:0050829">
    <property type="term" value="P:defense response to Gram-negative bacterium"/>
    <property type="evidence" value="ECO:0007669"/>
    <property type="project" value="TreeGrafter"/>
</dbReference>
<evidence type="ECO:0000256" key="5">
    <source>
        <dbReference type="ARBA" id="ARBA00022759"/>
    </source>
</evidence>
<evidence type="ECO:0000256" key="7">
    <source>
        <dbReference type="ARBA" id="ARBA00023157"/>
    </source>
</evidence>
<dbReference type="Proteomes" id="UP000264800">
    <property type="component" value="Unplaced"/>
</dbReference>
<evidence type="ECO:0000313" key="11">
    <source>
        <dbReference type="Proteomes" id="UP000264800"/>
    </source>
</evidence>
<dbReference type="PROSITE" id="PS00127">
    <property type="entry name" value="RNASE_PANCREATIC"/>
    <property type="match status" value="1"/>
</dbReference>
<dbReference type="GO" id="GO:0050830">
    <property type="term" value="P:defense response to Gram-positive bacterium"/>
    <property type="evidence" value="ECO:0007669"/>
    <property type="project" value="TreeGrafter"/>
</dbReference>
<dbReference type="Gene3D" id="3.10.130.10">
    <property type="entry name" value="Ribonuclease A-like domain"/>
    <property type="match status" value="1"/>
</dbReference>
<dbReference type="InterPro" id="IPR036816">
    <property type="entry name" value="RNaseA-like_dom_sf"/>
</dbReference>
<sequence>MESPQKLNRRQHVDPDMTVKKCDSEMKRKKIYCPDNSCKETNTFILASPNKVKSICQGQGNFDKNSQLTSSKEKFKIVVCKLKKSARKPKCQYKGSLLKNKVVVVRCDKRLPVHYDHHSQIASV</sequence>
<dbReference type="Pfam" id="PF00074">
    <property type="entry name" value="RnaseA"/>
    <property type="match status" value="1"/>
</dbReference>
<evidence type="ECO:0000256" key="4">
    <source>
        <dbReference type="ARBA" id="ARBA00022722"/>
    </source>
</evidence>
<reference evidence="10" key="1">
    <citation type="submission" date="2025-08" db="UniProtKB">
        <authorList>
            <consortium name="Ensembl"/>
        </authorList>
    </citation>
    <scope>IDENTIFICATION</scope>
</reference>
<dbReference type="PANTHER" id="PTHR11437">
    <property type="entry name" value="RIBONUCLEASE"/>
    <property type="match status" value="1"/>
</dbReference>
<dbReference type="CDD" id="cd06265">
    <property type="entry name" value="RNase_A_canonical"/>
    <property type="match status" value="1"/>
</dbReference>
<proteinExistence type="inferred from homology"/>
<evidence type="ECO:0000256" key="8">
    <source>
        <dbReference type="RuleBase" id="RU000651"/>
    </source>
</evidence>
<dbReference type="STRING" id="37003.ENSKMAP00000004157"/>